<dbReference type="EMBL" id="JBHSEW010000002">
    <property type="protein sequence ID" value="MFC4621316.1"/>
    <property type="molecule type" value="Genomic_DNA"/>
</dbReference>
<comment type="function">
    <text evidence="1">Required for nicotinamide riboside transport across the inner membrane.</text>
</comment>
<sequence>MFWIENLAAVLGVLSVWLMARQKPLAWPVGFAMVVLYAVVFFEARLYSETLLQAVYAVLQAYGWWRWLRGGNAAHGALPVTTLRTPLVLRDLGIGLVLTAALGAFMHLKTNAQMPWLDAALTGFSLVGQYWMANKRLQCWPLWIVLDVAYVGMFWAAGLMTTALLYAGFVGLALYGWRQWRAAR</sequence>
<comment type="caution">
    <text evidence="11">The sequence shown here is derived from an EMBL/GenBank/DDBJ whole genome shotgun (WGS) entry which is preliminary data.</text>
</comment>
<keyword evidence="12" id="KW-1185">Reference proteome</keyword>
<dbReference type="PANTHER" id="PTHR36122">
    <property type="entry name" value="NICOTINAMIDE RIBOSIDE TRANSPORTER PNUC"/>
    <property type="match status" value="1"/>
</dbReference>
<evidence type="ECO:0000256" key="6">
    <source>
        <dbReference type="ARBA" id="ARBA00022475"/>
    </source>
</evidence>
<organism evidence="11 12">
    <name type="scientific">Comamonas nitrativorans</name>
    <dbReference type="NCBI Taxonomy" id="108437"/>
    <lineage>
        <taxon>Bacteria</taxon>
        <taxon>Pseudomonadati</taxon>
        <taxon>Pseudomonadota</taxon>
        <taxon>Betaproteobacteria</taxon>
        <taxon>Burkholderiales</taxon>
        <taxon>Comamonadaceae</taxon>
        <taxon>Comamonas</taxon>
    </lineage>
</organism>
<evidence type="ECO:0000313" key="11">
    <source>
        <dbReference type="EMBL" id="MFC4621316.1"/>
    </source>
</evidence>
<reference evidence="12" key="1">
    <citation type="journal article" date="2019" name="Int. J. Syst. Evol. Microbiol.">
        <title>The Global Catalogue of Microorganisms (GCM) 10K type strain sequencing project: providing services to taxonomists for standard genome sequencing and annotation.</title>
        <authorList>
            <consortium name="The Broad Institute Genomics Platform"/>
            <consortium name="The Broad Institute Genome Sequencing Center for Infectious Disease"/>
            <person name="Wu L."/>
            <person name="Ma J."/>
        </authorList>
    </citation>
    <scope>NUCLEOTIDE SEQUENCE [LARGE SCALE GENOMIC DNA]</scope>
    <source>
        <strain evidence="12">JCM 11650</strain>
    </source>
</reference>
<gene>
    <name evidence="11" type="primary">pnuC</name>
    <name evidence="11" type="ORF">ACFO3A_03725</name>
</gene>
<evidence type="ECO:0000256" key="2">
    <source>
        <dbReference type="ARBA" id="ARBA00004651"/>
    </source>
</evidence>
<dbReference type="PANTHER" id="PTHR36122:SF2">
    <property type="entry name" value="NICOTINAMIDE RIBOSIDE TRANSPORTER PNUC"/>
    <property type="match status" value="1"/>
</dbReference>
<dbReference type="Proteomes" id="UP001595967">
    <property type="component" value="Unassembled WGS sequence"/>
</dbReference>
<proteinExistence type="inferred from homology"/>
<keyword evidence="6" id="KW-1003">Cell membrane</keyword>
<evidence type="ECO:0000313" key="12">
    <source>
        <dbReference type="Proteomes" id="UP001595967"/>
    </source>
</evidence>
<feature type="transmembrane region" description="Helical" evidence="10">
    <location>
        <begin position="153"/>
        <end position="177"/>
    </location>
</feature>
<evidence type="ECO:0000256" key="7">
    <source>
        <dbReference type="ARBA" id="ARBA00022692"/>
    </source>
</evidence>
<evidence type="ECO:0000256" key="1">
    <source>
        <dbReference type="ARBA" id="ARBA00002672"/>
    </source>
</evidence>
<comment type="subcellular location">
    <subcellularLocation>
        <location evidence="2">Cell membrane</location>
        <topology evidence="2">Multi-pass membrane protein</topology>
    </subcellularLocation>
</comment>
<feature type="transmembrane region" description="Helical" evidence="10">
    <location>
        <begin position="25"/>
        <end position="44"/>
    </location>
</feature>
<dbReference type="Pfam" id="PF04973">
    <property type="entry name" value="NMN_transporter"/>
    <property type="match status" value="1"/>
</dbReference>
<dbReference type="RefSeq" id="WP_377724083.1">
    <property type="nucleotide sequence ID" value="NZ_JBHSEW010000002.1"/>
</dbReference>
<dbReference type="NCBIfam" id="TIGR01528">
    <property type="entry name" value="NMN_trans_PnuC"/>
    <property type="match status" value="1"/>
</dbReference>
<keyword evidence="9 10" id="KW-0472">Membrane</keyword>
<evidence type="ECO:0000256" key="3">
    <source>
        <dbReference type="ARBA" id="ARBA00006669"/>
    </source>
</evidence>
<evidence type="ECO:0000256" key="9">
    <source>
        <dbReference type="ARBA" id="ARBA00023136"/>
    </source>
</evidence>
<keyword evidence="7 10" id="KW-0812">Transmembrane</keyword>
<dbReference type="InterPro" id="IPR006419">
    <property type="entry name" value="NMN_transpt_PnuC"/>
</dbReference>
<protein>
    <recommendedName>
        <fullName evidence="4">Nicotinamide riboside transporter PnuC</fullName>
    </recommendedName>
</protein>
<evidence type="ECO:0000256" key="4">
    <source>
        <dbReference type="ARBA" id="ARBA00017522"/>
    </source>
</evidence>
<comment type="similarity">
    <text evidence="3">Belongs to the nicotinamide ribonucleoside (NR) uptake permease (TC 4.B.1) family.</text>
</comment>
<keyword evidence="5" id="KW-0813">Transport</keyword>
<keyword evidence="8 10" id="KW-1133">Transmembrane helix</keyword>
<accession>A0ABV9GWP1</accession>
<evidence type="ECO:0000256" key="8">
    <source>
        <dbReference type="ARBA" id="ARBA00022989"/>
    </source>
</evidence>
<evidence type="ECO:0000256" key="5">
    <source>
        <dbReference type="ARBA" id="ARBA00022448"/>
    </source>
</evidence>
<feature type="transmembrane region" description="Helical" evidence="10">
    <location>
        <begin position="87"/>
        <end position="108"/>
    </location>
</feature>
<name>A0ABV9GWP1_9BURK</name>
<evidence type="ECO:0000256" key="10">
    <source>
        <dbReference type="SAM" id="Phobius"/>
    </source>
</evidence>